<dbReference type="Gene3D" id="2.60.200.20">
    <property type="match status" value="1"/>
</dbReference>
<proteinExistence type="predicted"/>
<dbReference type="Pfam" id="PF00498">
    <property type="entry name" value="FHA"/>
    <property type="match status" value="1"/>
</dbReference>
<keyword evidence="2" id="KW-0677">Repeat</keyword>
<keyword evidence="1 3" id="KW-0853">WD repeat</keyword>
<dbReference type="InterPro" id="IPR001680">
    <property type="entry name" value="WD40_rpt"/>
</dbReference>
<evidence type="ECO:0000256" key="3">
    <source>
        <dbReference type="PROSITE-ProRule" id="PRU00221"/>
    </source>
</evidence>
<dbReference type="GO" id="GO:0005634">
    <property type="term" value="C:nucleus"/>
    <property type="evidence" value="ECO:0007669"/>
    <property type="project" value="TreeGrafter"/>
</dbReference>
<dbReference type="InterPro" id="IPR008984">
    <property type="entry name" value="SMAD_FHA_dom_sf"/>
</dbReference>
<dbReference type="PANTHER" id="PTHR16017:SF0">
    <property type="entry name" value="WD REPEAT-CONTAINING PROTEIN 70"/>
    <property type="match status" value="1"/>
</dbReference>
<feature type="region of interest" description="Disordered" evidence="5">
    <location>
        <begin position="200"/>
        <end position="255"/>
    </location>
</feature>
<sequence length="769" mass="83390">MQKRFPTPKWAGVPTRANSKAFLEVWKDGEQLKEHLSIGQQAFYILGRNTDVCDFELAHQTISRQHAAFVHTKGGAVELIDLGSAQGTTVDGIKLKADPEASRTPLANGSEITFGESTRKYVVRGLNQAPAPTTTTSAAGVGSAADMQSLPTGFSKANAKQSQKEAERQARDEEIRRMTMEMMTQAPKVQHVPNVAVARTADDEPTETPEPAARPASISRVVKGPAKPPSTVAAQEIDSDAPESDSDDDDDDSADDLALRYNLPLKSQVVLASHTKSISCVAVDGPGGRVATGSMDYHMKLWDFAGMARHVRPFRDAEVEEGHPIVALSYSPTGDRLLAVTGSSQPSVLSREGVKELQFVKGDMYVMDMVHTKGHTHSCTGGAWHPVQKQSMATSSLDGTIRLWKLDGTRAFDKLQNDQVIKLKSKQGKRVEATTCSYNHDGSLVFGATTDGLVYGYDLRRQATTPSVKIDRAHAAGSADLGISSIRFANDKIFGTRSCSDDCLKLWDVRKPQAPIKTIANVASHFAMANLAFNAAGTAVAVGTSVQTGQGLHGQVHFYDVLTAIHTPLTTIDMHTDESAVCVAWHPKINQVFVGSSASTVRVFYDEAMSTKGVLLTATKKIPLVSSGYSRIDENDGTIVNPHALPMFRDDNNRPTKRKYAKIRMDPIASKKPQRPISGPGFGGSTGGSTLTQFFMRDQIKAESIRSQDPREAILKYAQVADSESVYLGSAYAASQPKDKIAAEYQLAKQTLEEEKTSKEDEARRLLDL</sequence>
<evidence type="ECO:0000256" key="5">
    <source>
        <dbReference type="SAM" id="MobiDB-lite"/>
    </source>
</evidence>
<dbReference type="EMBL" id="VJMH01007451">
    <property type="protein sequence ID" value="KAF0683135.1"/>
    <property type="molecule type" value="Genomic_DNA"/>
</dbReference>
<feature type="compositionally biased region" description="Basic and acidic residues" evidence="5">
    <location>
        <begin position="162"/>
        <end position="171"/>
    </location>
</feature>
<dbReference type="SMART" id="SM00240">
    <property type="entry name" value="FHA"/>
    <property type="match status" value="1"/>
</dbReference>
<evidence type="ECO:0000313" key="8">
    <source>
        <dbReference type="EMBL" id="VFU01458.1"/>
    </source>
</evidence>
<dbReference type="PROSITE" id="PS50082">
    <property type="entry name" value="WD_REPEATS_2"/>
    <property type="match status" value="2"/>
</dbReference>
<feature type="coiled-coil region" evidence="4">
    <location>
        <begin position="742"/>
        <end position="769"/>
    </location>
</feature>
<organism evidence="8 9">
    <name type="scientific">Aphanomyces stellatus</name>
    <dbReference type="NCBI Taxonomy" id="120398"/>
    <lineage>
        <taxon>Eukaryota</taxon>
        <taxon>Sar</taxon>
        <taxon>Stramenopiles</taxon>
        <taxon>Oomycota</taxon>
        <taxon>Saprolegniomycetes</taxon>
        <taxon>Saprolegniales</taxon>
        <taxon>Verrucalvaceae</taxon>
        <taxon>Aphanomyces</taxon>
    </lineage>
</organism>
<dbReference type="SUPFAM" id="SSF50978">
    <property type="entry name" value="WD40 repeat-like"/>
    <property type="match status" value="1"/>
</dbReference>
<dbReference type="Pfam" id="PF00400">
    <property type="entry name" value="WD40"/>
    <property type="match status" value="2"/>
</dbReference>
<dbReference type="Gene3D" id="2.130.10.10">
    <property type="entry name" value="YVTN repeat-like/Quinoprotein amine dehydrogenase"/>
    <property type="match status" value="3"/>
</dbReference>
<dbReference type="InterPro" id="IPR000253">
    <property type="entry name" value="FHA_dom"/>
</dbReference>
<evidence type="ECO:0000256" key="4">
    <source>
        <dbReference type="SAM" id="Coils"/>
    </source>
</evidence>
<dbReference type="AlphaFoldDB" id="A0A485LTJ0"/>
<dbReference type="PANTHER" id="PTHR16017">
    <property type="entry name" value="GASTRULATION DEFECTIVE PROTEIN 1-RELATED"/>
    <property type="match status" value="1"/>
</dbReference>
<reference evidence="8 9" key="1">
    <citation type="submission" date="2019-03" db="EMBL/GenBank/DDBJ databases">
        <authorList>
            <person name="Gaulin E."/>
            <person name="Dumas B."/>
        </authorList>
    </citation>
    <scope>NUCLEOTIDE SEQUENCE [LARGE SCALE GENOMIC DNA]</scope>
    <source>
        <strain evidence="8">CBS 568.67</strain>
    </source>
</reference>
<feature type="repeat" description="WD" evidence="3">
    <location>
        <begin position="372"/>
        <end position="414"/>
    </location>
</feature>
<evidence type="ECO:0000256" key="1">
    <source>
        <dbReference type="ARBA" id="ARBA00022574"/>
    </source>
</evidence>
<feature type="compositionally biased region" description="Acidic residues" evidence="5">
    <location>
        <begin position="237"/>
        <end position="255"/>
    </location>
</feature>
<dbReference type="GO" id="GO:0035861">
    <property type="term" value="C:site of double-strand break"/>
    <property type="evidence" value="ECO:0007669"/>
    <property type="project" value="TreeGrafter"/>
</dbReference>
<evidence type="ECO:0000313" key="9">
    <source>
        <dbReference type="Proteomes" id="UP000332933"/>
    </source>
</evidence>
<name>A0A485LTJ0_9STRA</name>
<evidence type="ECO:0000256" key="2">
    <source>
        <dbReference type="ARBA" id="ARBA00022737"/>
    </source>
</evidence>
<evidence type="ECO:0000259" key="6">
    <source>
        <dbReference type="PROSITE" id="PS50006"/>
    </source>
</evidence>
<dbReference type="EMBL" id="CAADRA010007477">
    <property type="protein sequence ID" value="VFU01458.1"/>
    <property type="molecule type" value="Genomic_DNA"/>
</dbReference>
<feature type="repeat" description="WD" evidence="3">
    <location>
        <begin position="271"/>
        <end position="303"/>
    </location>
</feature>
<dbReference type="PROSITE" id="PS50006">
    <property type="entry name" value="FHA_DOMAIN"/>
    <property type="match status" value="1"/>
</dbReference>
<keyword evidence="9" id="KW-1185">Reference proteome</keyword>
<gene>
    <name evidence="8" type="primary">Aste57867_24823</name>
    <name evidence="7" type="ORF">As57867_024745</name>
    <name evidence="8" type="ORF">ASTE57867_24823</name>
</gene>
<accession>A0A485LTJ0</accession>
<dbReference type="SMART" id="SM00320">
    <property type="entry name" value="WD40"/>
    <property type="match status" value="5"/>
</dbReference>
<dbReference type="InterPro" id="IPR015943">
    <property type="entry name" value="WD40/YVTN_repeat-like_dom_sf"/>
</dbReference>
<feature type="region of interest" description="Disordered" evidence="5">
    <location>
        <begin position="131"/>
        <end position="171"/>
    </location>
</feature>
<dbReference type="SUPFAM" id="SSF49879">
    <property type="entry name" value="SMAD/FHA domain"/>
    <property type="match status" value="1"/>
</dbReference>
<keyword evidence="4" id="KW-0175">Coiled coil</keyword>
<evidence type="ECO:0000313" key="7">
    <source>
        <dbReference type="EMBL" id="KAF0683135.1"/>
    </source>
</evidence>
<feature type="compositionally biased region" description="Low complexity" evidence="5">
    <location>
        <begin position="131"/>
        <end position="145"/>
    </location>
</feature>
<feature type="domain" description="FHA" evidence="6">
    <location>
        <begin position="44"/>
        <end position="95"/>
    </location>
</feature>
<dbReference type="InterPro" id="IPR051858">
    <property type="entry name" value="WD_repeat_GAD-1"/>
</dbReference>
<dbReference type="Proteomes" id="UP000332933">
    <property type="component" value="Unassembled WGS sequence"/>
</dbReference>
<dbReference type="InterPro" id="IPR036322">
    <property type="entry name" value="WD40_repeat_dom_sf"/>
</dbReference>
<dbReference type="PROSITE" id="PS50294">
    <property type="entry name" value="WD_REPEATS_REGION"/>
    <property type="match status" value="1"/>
</dbReference>
<dbReference type="OrthoDB" id="10264376at2759"/>
<protein>
    <submittedName>
        <fullName evidence="8">Aste57867_24823 protein</fullName>
    </submittedName>
</protein>
<reference evidence="7" key="2">
    <citation type="submission" date="2019-06" db="EMBL/GenBank/DDBJ databases">
        <title>Genomics analysis of Aphanomyces spp. identifies a new class of oomycete effector associated with host adaptation.</title>
        <authorList>
            <person name="Gaulin E."/>
        </authorList>
    </citation>
    <scope>NUCLEOTIDE SEQUENCE</scope>
    <source>
        <strain evidence="7">CBS 578.67</strain>
    </source>
</reference>